<evidence type="ECO:0000313" key="7">
    <source>
        <dbReference type="Proteomes" id="UP000076798"/>
    </source>
</evidence>
<evidence type="ECO:0000256" key="3">
    <source>
        <dbReference type="SAM" id="SignalP"/>
    </source>
</evidence>
<feature type="transmembrane region" description="Helical" evidence="2">
    <location>
        <begin position="536"/>
        <end position="554"/>
    </location>
</feature>
<dbReference type="EMBL" id="KV428079">
    <property type="protein sequence ID" value="KZT37637.1"/>
    <property type="molecule type" value="Genomic_DNA"/>
</dbReference>
<protein>
    <recommendedName>
        <fullName evidence="8">Cytoplasmic protein</fullName>
    </recommendedName>
</protein>
<name>A0A166CN09_9AGAM</name>
<feature type="compositionally biased region" description="Polar residues" evidence="1">
    <location>
        <begin position="262"/>
        <end position="276"/>
    </location>
</feature>
<dbReference type="AlphaFoldDB" id="A0A166CN09"/>
<feature type="signal peptide" evidence="3">
    <location>
        <begin position="1"/>
        <end position="20"/>
    </location>
</feature>
<dbReference type="Proteomes" id="UP000076798">
    <property type="component" value="Unassembled WGS sequence"/>
</dbReference>
<dbReference type="Pfam" id="PF10348">
    <property type="entry name" value="DUF2427"/>
    <property type="match status" value="1"/>
</dbReference>
<gene>
    <name evidence="6" type="ORF">SISSUDRAFT_1048159</name>
</gene>
<keyword evidence="7" id="KW-1185">Reference proteome</keyword>
<feature type="chain" id="PRO_5007871725" description="Cytoplasmic protein" evidence="3">
    <location>
        <begin position="21"/>
        <end position="609"/>
    </location>
</feature>
<keyword evidence="2" id="KW-0812">Transmembrane</keyword>
<reference evidence="6 7" key="1">
    <citation type="journal article" date="2016" name="Mol. Biol. Evol.">
        <title>Comparative Genomics of Early-Diverging Mushroom-Forming Fungi Provides Insights into the Origins of Lignocellulose Decay Capabilities.</title>
        <authorList>
            <person name="Nagy L.G."/>
            <person name="Riley R."/>
            <person name="Tritt A."/>
            <person name="Adam C."/>
            <person name="Daum C."/>
            <person name="Floudas D."/>
            <person name="Sun H."/>
            <person name="Yadav J.S."/>
            <person name="Pangilinan J."/>
            <person name="Larsson K.H."/>
            <person name="Matsuura K."/>
            <person name="Barry K."/>
            <person name="Labutti K."/>
            <person name="Kuo R."/>
            <person name="Ohm R.A."/>
            <person name="Bhattacharya S.S."/>
            <person name="Shirouzu T."/>
            <person name="Yoshinaga Y."/>
            <person name="Martin F.M."/>
            <person name="Grigoriev I.V."/>
            <person name="Hibbett D.S."/>
        </authorList>
    </citation>
    <scope>NUCLEOTIDE SEQUENCE [LARGE SCALE GENOMIC DNA]</scope>
    <source>
        <strain evidence="6 7">HHB10207 ss-3</strain>
    </source>
</reference>
<feature type="compositionally biased region" description="Basic and acidic residues" evidence="1">
    <location>
        <begin position="31"/>
        <end position="47"/>
    </location>
</feature>
<dbReference type="STRING" id="1314776.A0A166CN09"/>
<feature type="region of interest" description="Disordered" evidence="1">
    <location>
        <begin position="31"/>
        <end position="53"/>
    </location>
</feature>
<organism evidence="6 7">
    <name type="scientific">Sistotremastrum suecicum HHB10207 ss-3</name>
    <dbReference type="NCBI Taxonomy" id="1314776"/>
    <lineage>
        <taxon>Eukaryota</taxon>
        <taxon>Fungi</taxon>
        <taxon>Dikarya</taxon>
        <taxon>Basidiomycota</taxon>
        <taxon>Agaricomycotina</taxon>
        <taxon>Agaricomycetes</taxon>
        <taxon>Sistotremastrales</taxon>
        <taxon>Sistotremastraceae</taxon>
        <taxon>Sistotremastrum</taxon>
    </lineage>
</organism>
<evidence type="ECO:0000313" key="6">
    <source>
        <dbReference type="EMBL" id="KZT37637.1"/>
    </source>
</evidence>
<feature type="transmembrane region" description="Helical" evidence="2">
    <location>
        <begin position="503"/>
        <end position="524"/>
    </location>
</feature>
<dbReference type="InterPro" id="IPR018825">
    <property type="entry name" value="DUF2427"/>
</dbReference>
<evidence type="ECO:0008006" key="8">
    <source>
        <dbReference type="Google" id="ProtNLM"/>
    </source>
</evidence>
<feature type="domain" description="Protein YTP1-like C-terminal" evidence="5">
    <location>
        <begin position="316"/>
        <end position="596"/>
    </location>
</feature>
<evidence type="ECO:0000256" key="1">
    <source>
        <dbReference type="SAM" id="MobiDB-lite"/>
    </source>
</evidence>
<feature type="transmembrane region" description="Helical" evidence="2">
    <location>
        <begin position="157"/>
        <end position="175"/>
    </location>
</feature>
<evidence type="ECO:0000256" key="2">
    <source>
        <dbReference type="SAM" id="Phobius"/>
    </source>
</evidence>
<feature type="region of interest" description="Disordered" evidence="1">
    <location>
        <begin position="228"/>
        <end position="276"/>
    </location>
</feature>
<dbReference type="InterPro" id="IPR018827">
    <property type="entry name" value="YTP1_C"/>
</dbReference>
<dbReference type="PANTHER" id="PTHR31685:SF3">
    <property type="entry name" value="INTEGRAL MEMBRANE PROTEIN (AFU_ORTHOLOGUE AFUA_6G12730)"/>
    <property type="match status" value="1"/>
</dbReference>
<evidence type="ECO:0000259" key="5">
    <source>
        <dbReference type="Pfam" id="PF10355"/>
    </source>
</evidence>
<sequence>MRPSLIFGLASAFVVVHVSSLPTRAELRRHDEHHPSPMPLDHPDAHSHSAHAGPPLTVLNETEVLLGHVPDPLSYWAHDFESPELPSYQGFMVVHVVGMSLAFFGCLPAAISLRIANSPWRSPVVIAFNVLVAISVAASTLYKKLTPDLYEGSKHGLIGYVVVILASIIPIIDAFDSIKSLITALRNGEKFSISLIKASFLDTHAQASEYTGLNFHDEPEEYETAALRADDEELEKPRPRHERQSSSDTFVNDDHHHHKSSRMSITSEFSESTARDSPTMWRAPAWNTEEQSPKSLVARVAHLAFIALERLLIFGAFIALQTGAVTYTGICRENYINGCLAHLIKGGIFWSYGLISFGRYLGAFADKGWAWNRAPRSTHGRVPVSAEFIESFVIFFYGITNTWMERFGAEPGSPFTSKQVQHISIAVMFWFAGLVGMAIETKTFRNWLASSALSSVKPDEQISEPHSYVGSFNPFPALVVGVTGIAMAAHHQTYLFQVQIHTLWGNFLAAFAVLRSLTYFFLWLRPSKSILPSRPPTEALASFFLTAGGLTFIFSTEQITFMAMRRGHDDVMMFLNVAVAITCLAFCWVLSISAFKGWVMFRSRQPMSV</sequence>
<dbReference type="PANTHER" id="PTHR31685">
    <property type="entry name" value="INTEGRAL MEMBRANE PROTEIN (AFU_ORTHOLOGUE AFUA_6G12730)-RELATED"/>
    <property type="match status" value="1"/>
</dbReference>
<keyword evidence="2" id="KW-1133">Transmembrane helix</keyword>
<feature type="transmembrane region" description="Helical" evidence="2">
    <location>
        <begin position="574"/>
        <end position="595"/>
    </location>
</feature>
<feature type="transmembrane region" description="Helical" evidence="2">
    <location>
        <begin position="88"/>
        <end position="111"/>
    </location>
</feature>
<feature type="transmembrane region" description="Helical" evidence="2">
    <location>
        <begin position="420"/>
        <end position="439"/>
    </location>
</feature>
<accession>A0A166CN09</accession>
<feature type="transmembrane region" description="Helical" evidence="2">
    <location>
        <begin position="382"/>
        <end position="400"/>
    </location>
</feature>
<feature type="transmembrane region" description="Helical" evidence="2">
    <location>
        <begin position="123"/>
        <end position="142"/>
    </location>
</feature>
<evidence type="ECO:0000259" key="4">
    <source>
        <dbReference type="Pfam" id="PF10348"/>
    </source>
</evidence>
<proteinExistence type="predicted"/>
<keyword evidence="3" id="KW-0732">Signal</keyword>
<feature type="transmembrane region" description="Helical" evidence="2">
    <location>
        <begin position="340"/>
        <end position="361"/>
    </location>
</feature>
<dbReference type="Pfam" id="PF10355">
    <property type="entry name" value="Ytp1"/>
    <property type="match status" value="1"/>
</dbReference>
<dbReference type="OrthoDB" id="4005299at2759"/>
<feature type="domain" description="DUF2427" evidence="4">
    <location>
        <begin position="88"/>
        <end position="169"/>
    </location>
</feature>
<keyword evidence="2" id="KW-0472">Membrane</keyword>